<dbReference type="SMART" id="SM00245">
    <property type="entry name" value="TSPc"/>
    <property type="match status" value="1"/>
</dbReference>
<dbReference type="Gene3D" id="3.30.750.44">
    <property type="match status" value="1"/>
</dbReference>
<proteinExistence type="predicted"/>
<dbReference type="InterPro" id="IPR005151">
    <property type="entry name" value="Tail-specific_protease"/>
</dbReference>
<accession>A0AAW6U942</accession>
<name>A0AAW6U942_9MOLU</name>
<dbReference type="Gene3D" id="2.30.42.10">
    <property type="match status" value="1"/>
</dbReference>
<dbReference type="InterPro" id="IPR036034">
    <property type="entry name" value="PDZ_sf"/>
</dbReference>
<sequence length="503" mass="56368">MVSRKLGILFLISVVLAFFAGYYSSNVINEPAPNNRSDLFSYVTRLMDEYYYYDIDSLDEQQALIASIEAAIRSYAIANNDPYTRLVSTPLNVTPRSDEKFVGIGINVSTEGNLYRVQYVYPNSAAENNLYPNDLIIGVLEDEAIYFEDLSSSLESSTYLVGDVDDEKTLIVEDPDGVISHVTIIYKEIETPTVFAKDLLEDNIAYLRITQFSGYQEGITAGTDRVFFDRLAELESTILNQSPENKTLILDLRDNPGGALTALHNQKNTSSTLFQGITQQLLRRDLDQPLFEMIPKSGEGNIFFGGQTTAKPYDIKVLVNENSASAAEVLAAALNTRGGYTLYGSQTYGKGVYQNYIYLTDIGGIRYSLAFTEGEWFYDDGKNVSTDPLAIETIEQTGIQAIDMPVYGGEVAFNQISLALVNYQNFLNYFFDFSGDDLLRTDGYFDLATENAIIAFNTLYDIENESILSKKTAIHIHQIYMNDMFDIHKDVQLQSLIDIIKNT</sequence>
<dbReference type="GO" id="GO:0006508">
    <property type="term" value="P:proteolysis"/>
    <property type="evidence" value="ECO:0007669"/>
    <property type="project" value="InterPro"/>
</dbReference>
<comment type="caution">
    <text evidence="2">The sequence shown here is derived from an EMBL/GenBank/DDBJ whole genome shotgun (WGS) entry which is preliminary data.</text>
</comment>
<dbReference type="GO" id="GO:0008236">
    <property type="term" value="F:serine-type peptidase activity"/>
    <property type="evidence" value="ECO:0007669"/>
    <property type="project" value="InterPro"/>
</dbReference>
<feature type="domain" description="Tail specific protease" evidence="1">
    <location>
        <begin position="176"/>
        <end position="398"/>
    </location>
</feature>
<dbReference type="Pfam" id="PF03572">
    <property type="entry name" value="Peptidase_S41"/>
    <property type="match status" value="1"/>
</dbReference>
<dbReference type="InterPro" id="IPR029045">
    <property type="entry name" value="ClpP/crotonase-like_dom_sf"/>
</dbReference>
<dbReference type="AlphaFoldDB" id="A0AAW6U942"/>
<dbReference type="Gene3D" id="3.90.226.10">
    <property type="entry name" value="2-enoyl-CoA Hydratase, Chain A, domain 1"/>
    <property type="match status" value="1"/>
</dbReference>
<dbReference type="SUPFAM" id="SSF52096">
    <property type="entry name" value="ClpP/crotonase"/>
    <property type="match status" value="1"/>
</dbReference>
<protein>
    <submittedName>
        <fullName evidence="2">S41 family peptidase</fullName>
    </submittedName>
</protein>
<dbReference type="GO" id="GO:0007165">
    <property type="term" value="P:signal transduction"/>
    <property type="evidence" value="ECO:0007669"/>
    <property type="project" value="TreeGrafter"/>
</dbReference>
<organism evidence="2 3">
    <name type="scientific">Peloplasma aerotolerans</name>
    <dbReference type="NCBI Taxonomy" id="3044389"/>
    <lineage>
        <taxon>Bacteria</taxon>
        <taxon>Bacillati</taxon>
        <taxon>Mycoplasmatota</taxon>
        <taxon>Mollicutes</taxon>
        <taxon>Acholeplasmatales</taxon>
        <taxon>Acholeplasmataceae</taxon>
        <taxon>Peloplasma</taxon>
    </lineage>
</organism>
<evidence type="ECO:0000313" key="2">
    <source>
        <dbReference type="EMBL" id="MDI6453415.1"/>
    </source>
</evidence>
<dbReference type="EMBL" id="JASCXW010000027">
    <property type="protein sequence ID" value="MDI6453415.1"/>
    <property type="molecule type" value="Genomic_DNA"/>
</dbReference>
<dbReference type="Proteomes" id="UP001431532">
    <property type="component" value="Unassembled WGS sequence"/>
</dbReference>
<dbReference type="PANTHER" id="PTHR32060:SF30">
    <property type="entry name" value="CARBOXY-TERMINAL PROCESSING PROTEASE CTPA"/>
    <property type="match status" value="1"/>
</dbReference>
<reference evidence="2" key="1">
    <citation type="submission" date="2023-05" db="EMBL/GenBank/DDBJ databases">
        <title>Mariniplasma microaerophilum sp. nov., a novel anaerobic mollicute isolated from terrestrial mud volcano, Taman Peninsula, Russia.</title>
        <authorList>
            <person name="Khomyakova M.A."/>
            <person name="Merkel A.Y."/>
            <person name="Slobodkin A.I."/>
        </authorList>
    </citation>
    <scope>NUCLEOTIDE SEQUENCE</scope>
    <source>
        <strain evidence="2">M4Ah</strain>
    </source>
</reference>
<dbReference type="GO" id="GO:0030288">
    <property type="term" value="C:outer membrane-bounded periplasmic space"/>
    <property type="evidence" value="ECO:0007669"/>
    <property type="project" value="TreeGrafter"/>
</dbReference>
<evidence type="ECO:0000313" key="3">
    <source>
        <dbReference type="Proteomes" id="UP001431532"/>
    </source>
</evidence>
<dbReference type="PANTHER" id="PTHR32060">
    <property type="entry name" value="TAIL-SPECIFIC PROTEASE"/>
    <property type="match status" value="1"/>
</dbReference>
<dbReference type="RefSeq" id="WP_282839848.1">
    <property type="nucleotide sequence ID" value="NZ_JASCXW010000027.1"/>
</dbReference>
<dbReference type="GO" id="GO:0004175">
    <property type="term" value="F:endopeptidase activity"/>
    <property type="evidence" value="ECO:0007669"/>
    <property type="project" value="TreeGrafter"/>
</dbReference>
<keyword evidence="3" id="KW-1185">Reference proteome</keyword>
<gene>
    <name evidence="2" type="ORF">QJ521_07545</name>
</gene>
<evidence type="ECO:0000259" key="1">
    <source>
        <dbReference type="SMART" id="SM00245"/>
    </source>
</evidence>